<gene>
    <name evidence="4" type="ORF">ANCCAN_07323</name>
</gene>
<protein>
    <recommendedName>
        <fullName evidence="6">Lysozyme</fullName>
    </recommendedName>
</protein>
<dbReference type="EMBL" id="JOJR01000075">
    <property type="protein sequence ID" value="RCN46694.1"/>
    <property type="molecule type" value="Genomic_DNA"/>
</dbReference>
<dbReference type="PANTHER" id="PTHR23208:SF36">
    <property type="entry name" value="LYSOZYME-RELATED"/>
    <property type="match status" value="1"/>
</dbReference>
<dbReference type="GO" id="GO:0003796">
    <property type="term" value="F:lysozyme activity"/>
    <property type="evidence" value="ECO:0007669"/>
    <property type="project" value="InterPro"/>
</dbReference>
<feature type="chain" id="PRO_5016859225" description="Lysozyme" evidence="3">
    <location>
        <begin position="17"/>
        <end position="269"/>
    </location>
</feature>
<dbReference type="Proteomes" id="UP000252519">
    <property type="component" value="Unassembled WGS sequence"/>
</dbReference>
<comment type="similarity">
    <text evidence="1">Belongs to the glycosyl hydrolase 25 family.</text>
</comment>
<dbReference type="InterPro" id="IPR002053">
    <property type="entry name" value="Glyco_hydro_25"/>
</dbReference>
<keyword evidence="2 3" id="KW-0732">Signal</keyword>
<dbReference type="GO" id="GO:0007165">
    <property type="term" value="P:signal transduction"/>
    <property type="evidence" value="ECO:0007669"/>
    <property type="project" value="TreeGrafter"/>
</dbReference>
<feature type="signal peptide" evidence="3">
    <location>
        <begin position="1"/>
        <end position="16"/>
    </location>
</feature>
<reference evidence="4 5" key="1">
    <citation type="submission" date="2014-10" db="EMBL/GenBank/DDBJ databases">
        <title>Draft genome of the hookworm Ancylostoma caninum.</title>
        <authorList>
            <person name="Mitreva M."/>
        </authorList>
    </citation>
    <scope>NUCLEOTIDE SEQUENCE [LARGE SCALE GENOMIC DNA]</scope>
    <source>
        <strain evidence="4 5">Baltimore</strain>
    </source>
</reference>
<evidence type="ECO:0000256" key="1">
    <source>
        <dbReference type="ARBA" id="ARBA00010646"/>
    </source>
</evidence>
<evidence type="ECO:0000313" key="4">
    <source>
        <dbReference type="EMBL" id="RCN46694.1"/>
    </source>
</evidence>
<sequence>MQIFFVLPTLLATTLAKAIIPEKILAAPPGYTYAVDLAVPVSFSAFSCMKKSGYSTVFVRGYDPTGNGKFDTNAVNNIRNANKAGLGSEVYMTPQPHSNKNGATQFRELYEGLRNGKIQVRTVWLQVTSPVNWGPNSQANIYFLNDMVSMAKYYGVKIGFYTNVYDWTQITKGANVDGGMLWYWNVNGAGPSGETPANFSDFRPFAKFTKPTVKQFAQVESVCGVTVSRDVYTVNKSKDLLVSQEERSSDEVIVGTLADELLPNTVQIV</sequence>
<dbReference type="InterPro" id="IPR017853">
    <property type="entry name" value="GH"/>
</dbReference>
<evidence type="ECO:0000313" key="5">
    <source>
        <dbReference type="Proteomes" id="UP000252519"/>
    </source>
</evidence>
<dbReference type="PANTHER" id="PTHR23208">
    <property type="entry name" value="LYSOZYME PROTEIN"/>
    <property type="match status" value="1"/>
</dbReference>
<dbReference type="InterPro" id="IPR051595">
    <property type="entry name" value="GH25_Enzymes"/>
</dbReference>
<dbReference type="PROSITE" id="PS51904">
    <property type="entry name" value="GLYCOSYL_HYDROL_F25_2"/>
    <property type="match status" value="1"/>
</dbReference>
<dbReference type="GO" id="GO:0009253">
    <property type="term" value="P:peptidoglycan catabolic process"/>
    <property type="evidence" value="ECO:0007669"/>
    <property type="project" value="InterPro"/>
</dbReference>
<proteinExistence type="inferred from homology"/>
<dbReference type="Gene3D" id="3.20.20.80">
    <property type="entry name" value="Glycosidases"/>
    <property type="match status" value="1"/>
</dbReference>
<evidence type="ECO:0000256" key="3">
    <source>
        <dbReference type="SAM" id="SignalP"/>
    </source>
</evidence>
<dbReference type="AlphaFoldDB" id="A0A368GQT0"/>
<dbReference type="SUPFAM" id="SSF51445">
    <property type="entry name" value="(Trans)glycosidases"/>
    <property type="match status" value="1"/>
</dbReference>
<keyword evidence="5" id="KW-1185">Reference proteome</keyword>
<dbReference type="GO" id="GO:0016998">
    <property type="term" value="P:cell wall macromolecule catabolic process"/>
    <property type="evidence" value="ECO:0007669"/>
    <property type="project" value="InterPro"/>
</dbReference>
<name>A0A368GQT0_ANCCA</name>
<accession>A0A368GQT0</accession>
<dbReference type="CDD" id="cd06416">
    <property type="entry name" value="GH25_Lys1-like"/>
    <property type="match status" value="1"/>
</dbReference>
<dbReference type="OrthoDB" id="25039at2759"/>
<dbReference type="GO" id="GO:0045087">
    <property type="term" value="P:innate immune response"/>
    <property type="evidence" value="ECO:0007669"/>
    <property type="project" value="TreeGrafter"/>
</dbReference>
<evidence type="ECO:0000256" key="2">
    <source>
        <dbReference type="ARBA" id="ARBA00022729"/>
    </source>
</evidence>
<evidence type="ECO:0008006" key="6">
    <source>
        <dbReference type="Google" id="ProtNLM"/>
    </source>
</evidence>
<comment type="caution">
    <text evidence="4">The sequence shown here is derived from an EMBL/GenBank/DDBJ whole genome shotgun (WGS) entry which is preliminary data.</text>
</comment>
<organism evidence="4 5">
    <name type="scientific">Ancylostoma caninum</name>
    <name type="common">Dog hookworm</name>
    <dbReference type="NCBI Taxonomy" id="29170"/>
    <lineage>
        <taxon>Eukaryota</taxon>
        <taxon>Metazoa</taxon>
        <taxon>Ecdysozoa</taxon>
        <taxon>Nematoda</taxon>
        <taxon>Chromadorea</taxon>
        <taxon>Rhabditida</taxon>
        <taxon>Rhabditina</taxon>
        <taxon>Rhabditomorpha</taxon>
        <taxon>Strongyloidea</taxon>
        <taxon>Ancylostomatidae</taxon>
        <taxon>Ancylostomatinae</taxon>
        <taxon>Ancylostoma</taxon>
    </lineage>
</organism>